<dbReference type="Gene3D" id="1.10.443.10">
    <property type="entry name" value="Intergrase catalytic core"/>
    <property type="match status" value="1"/>
</dbReference>
<evidence type="ECO:0000256" key="4">
    <source>
        <dbReference type="ARBA" id="ARBA00023172"/>
    </source>
</evidence>
<protein>
    <recommendedName>
        <fullName evidence="6">Tyr recombinase domain-containing protein</fullName>
    </recommendedName>
</protein>
<gene>
    <name evidence="7" type="ORF">GCM10009550_21960</name>
</gene>
<keyword evidence="8" id="KW-1185">Reference proteome</keyword>
<dbReference type="Pfam" id="PF14659">
    <property type="entry name" value="Phage_int_SAM_3"/>
    <property type="match status" value="1"/>
</dbReference>
<evidence type="ECO:0000313" key="7">
    <source>
        <dbReference type="EMBL" id="GAA0946926.1"/>
    </source>
</evidence>
<feature type="coiled-coil region" evidence="5">
    <location>
        <begin position="442"/>
        <end position="476"/>
    </location>
</feature>
<dbReference type="CDD" id="cd00397">
    <property type="entry name" value="DNA_BRE_C"/>
    <property type="match status" value="1"/>
</dbReference>
<comment type="similarity">
    <text evidence="1">Belongs to the 'phage' integrase family.</text>
</comment>
<dbReference type="PANTHER" id="PTHR30349:SF64">
    <property type="entry name" value="PROPHAGE INTEGRASE INTD-RELATED"/>
    <property type="match status" value="1"/>
</dbReference>
<keyword evidence="2" id="KW-0229">DNA integration</keyword>
<dbReference type="InterPro" id="IPR002104">
    <property type="entry name" value="Integrase_catalytic"/>
</dbReference>
<dbReference type="RefSeq" id="WP_344239504.1">
    <property type="nucleotide sequence ID" value="NZ_BAAAHH010000006.1"/>
</dbReference>
<keyword evidence="5" id="KW-0175">Coiled coil</keyword>
<dbReference type="EMBL" id="BAAAHH010000006">
    <property type="protein sequence ID" value="GAA0946926.1"/>
    <property type="molecule type" value="Genomic_DNA"/>
</dbReference>
<dbReference type="InterPro" id="IPR011010">
    <property type="entry name" value="DNA_brk_join_enz"/>
</dbReference>
<dbReference type="InterPro" id="IPR050090">
    <property type="entry name" value="Tyrosine_recombinase_XerCD"/>
</dbReference>
<dbReference type="PROSITE" id="PS51898">
    <property type="entry name" value="TYR_RECOMBINASE"/>
    <property type="match status" value="1"/>
</dbReference>
<feature type="domain" description="Tyr recombinase" evidence="6">
    <location>
        <begin position="166"/>
        <end position="436"/>
    </location>
</feature>
<dbReference type="InterPro" id="IPR004107">
    <property type="entry name" value="Integrase_SAM-like_N"/>
</dbReference>
<dbReference type="Pfam" id="PF00589">
    <property type="entry name" value="Phage_integrase"/>
    <property type="match status" value="2"/>
</dbReference>
<sequence length="488" mass="55077">MGFTRQRTGRNGKISYQALYDDASGIRQTAGTFGTLKESERAWQAAEAKIAEGRTWDPRRGRQKFGTYVMETWLPNHRIELSTKQDYLGALRTHILPYFENMRMCDISSQDVRSWVTGLKTKEVGRHRIAYCKGAVLNAIFTTAVNDGVILLHPSRGVPTDPIPEKPRRIITADEFDQIYAALPDETSRLLVETAIESGLRWGELAELRVKDLDFGTNILTVSRVVLYLSSEIHPEGKRNLVKEYPKGRKWRKLKLSGQIVAKLQDHVKAENLKRDDLFFSRRLDYRPVYEPVQDPESLGYTEPNENGRVYRHGTTTAYGLGKCRCQHCRAAVAAYRAKRRAAGKDSPRKPRVIDLDPHMNATWFRNGTWRPACEAADLGFNPRFQDLRHAHASWLLAGGADLQVVKERLGHAKITTTERYLHTLPTADETALAALKKIRNIEVSEDATTALKAELEAANAEIDKLRAVLARQLIEQHFGSGSGMSSV</sequence>
<dbReference type="Proteomes" id="UP001500665">
    <property type="component" value="Unassembled WGS sequence"/>
</dbReference>
<dbReference type="InterPro" id="IPR013762">
    <property type="entry name" value="Integrase-like_cat_sf"/>
</dbReference>
<dbReference type="Gene3D" id="1.10.150.130">
    <property type="match status" value="1"/>
</dbReference>
<evidence type="ECO:0000256" key="3">
    <source>
        <dbReference type="ARBA" id="ARBA00023125"/>
    </source>
</evidence>
<dbReference type="SUPFAM" id="SSF56349">
    <property type="entry name" value="DNA breaking-rejoining enzymes"/>
    <property type="match status" value="2"/>
</dbReference>
<evidence type="ECO:0000256" key="2">
    <source>
        <dbReference type="ARBA" id="ARBA00022908"/>
    </source>
</evidence>
<evidence type="ECO:0000313" key="8">
    <source>
        <dbReference type="Proteomes" id="UP001500665"/>
    </source>
</evidence>
<name>A0ABN1QSX8_9ACTN</name>
<evidence type="ECO:0000256" key="1">
    <source>
        <dbReference type="ARBA" id="ARBA00008857"/>
    </source>
</evidence>
<dbReference type="PANTHER" id="PTHR30349">
    <property type="entry name" value="PHAGE INTEGRASE-RELATED"/>
    <property type="match status" value="1"/>
</dbReference>
<proteinExistence type="inferred from homology"/>
<keyword evidence="3" id="KW-0238">DNA-binding</keyword>
<dbReference type="InterPro" id="IPR010998">
    <property type="entry name" value="Integrase_recombinase_N"/>
</dbReference>
<accession>A0ABN1QSX8</accession>
<evidence type="ECO:0000259" key="6">
    <source>
        <dbReference type="PROSITE" id="PS51898"/>
    </source>
</evidence>
<reference evidence="7 8" key="1">
    <citation type="journal article" date="2019" name="Int. J. Syst. Evol. Microbiol.">
        <title>The Global Catalogue of Microorganisms (GCM) 10K type strain sequencing project: providing services to taxonomists for standard genome sequencing and annotation.</title>
        <authorList>
            <consortium name="The Broad Institute Genomics Platform"/>
            <consortium name="The Broad Institute Genome Sequencing Center for Infectious Disease"/>
            <person name="Wu L."/>
            <person name="Ma J."/>
        </authorList>
    </citation>
    <scope>NUCLEOTIDE SEQUENCE [LARGE SCALE GENOMIC DNA]</scope>
    <source>
        <strain evidence="7 8">JCM 10696</strain>
    </source>
</reference>
<comment type="caution">
    <text evidence="7">The sequence shown here is derived from an EMBL/GenBank/DDBJ whole genome shotgun (WGS) entry which is preliminary data.</text>
</comment>
<keyword evidence="4" id="KW-0233">DNA recombination</keyword>
<organism evidence="7 8">
    <name type="scientific">Actinocorallia libanotica</name>
    <dbReference type="NCBI Taxonomy" id="46162"/>
    <lineage>
        <taxon>Bacteria</taxon>
        <taxon>Bacillati</taxon>
        <taxon>Actinomycetota</taxon>
        <taxon>Actinomycetes</taxon>
        <taxon>Streptosporangiales</taxon>
        <taxon>Thermomonosporaceae</taxon>
        <taxon>Actinocorallia</taxon>
    </lineage>
</organism>
<evidence type="ECO:0000256" key="5">
    <source>
        <dbReference type="SAM" id="Coils"/>
    </source>
</evidence>